<evidence type="ECO:0000256" key="6">
    <source>
        <dbReference type="SAM" id="MobiDB-lite"/>
    </source>
</evidence>
<dbReference type="Pfam" id="PF03947">
    <property type="entry name" value="Ribosomal_L2_C"/>
    <property type="match status" value="1"/>
</dbReference>
<dbReference type="InterPro" id="IPR022669">
    <property type="entry name" value="Ribosomal_uL2_C"/>
</dbReference>
<accession>A0A398CZZ4</accession>
<feature type="domain" description="Large ribosomal subunit protein uL2 C-terminal" evidence="7">
    <location>
        <begin position="125"/>
        <end position="254"/>
    </location>
</feature>
<feature type="compositionally biased region" description="Basic and acidic residues" evidence="6">
    <location>
        <begin position="265"/>
        <end position="276"/>
    </location>
</feature>
<comment type="caution">
    <text evidence="9">The sequence shown here is derived from an EMBL/GenBank/DDBJ whole genome shotgun (WGS) entry which is preliminary data.</text>
</comment>
<keyword evidence="3 5" id="KW-0687">Ribonucleoprotein</keyword>
<dbReference type="SUPFAM" id="SSF50249">
    <property type="entry name" value="Nucleic acid-binding proteins"/>
    <property type="match status" value="1"/>
</dbReference>
<evidence type="ECO:0000256" key="4">
    <source>
        <dbReference type="ARBA" id="ARBA00035242"/>
    </source>
</evidence>
<reference evidence="9 10" key="1">
    <citation type="submission" date="2018-09" db="EMBL/GenBank/DDBJ databases">
        <title>Discovery and Ecogenomic Context for Candidatus Cryosericales, a Global Caldiserica Order Active in Thawing Permafrost.</title>
        <authorList>
            <person name="Martinez M.A."/>
            <person name="Woodcroft B.J."/>
            <person name="Ignacio Espinoza J.C."/>
            <person name="Zayed A."/>
            <person name="Singleton C.M."/>
            <person name="Boyd J."/>
            <person name="Li Y.-F."/>
            <person name="Purvine S."/>
            <person name="Maughan H."/>
            <person name="Hodgkins S.B."/>
            <person name="Anderson D."/>
            <person name="Sederholm M."/>
            <person name="Temperton B."/>
            <person name="Saleska S.R."/>
            <person name="Tyson G.W."/>
            <person name="Rich V.I."/>
        </authorList>
    </citation>
    <scope>NUCLEOTIDE SEQUENCE [LARGE SCALE GENOMIC DNA]</scope>
    <source>
        <strain evidence="9 10">SMC6</strain>
    </source>
</reference>
<dbReference type="GO" id="GO:0016740">
    <property type="term" value="F:transferase activity"/>
    <property type="evidence" value="ECO:0007669"/>
    <property type="project" value="InterPro"/>
</dbReference>
<dbReference type="InterPro" id="IPR008991">
    <property type="entry name" value="Translation_prot_SH3-like_sf"/>
</dbReference>
<dbReference type="PANTHER" id="PTHR13691:SF5">
    <property type="entry name" value="LARGE RIBOSOMAL SUBUNIT PROTEIN UL2M"/>
    <property type="match status" value="1"/>
</dbReference>
<organism evidence="9 10">
    <name type="scientific">Candidatus Cryosericum odellii</name>
    <dbReference type="NCBI Taxonomy" id="2290917"/>
    <lineage>
        <taxon>Bacteria</taxon>
        <taxon>Pseudomonadati</taxon>
        <taxon>Caldisericota/Cryosericota group</taxon>
        <taxon>Candidatus Cryosericota</taxon>
        <taxon>Candidatus Cryosericia</taxon>
        <taxon>Candidatus Cryosericales</taxon>
        <taxon>Candidatus Cryosericaceae</taxon>
        <taxon>Candidatus Cryosericum</taxon>
    </lineage>
</organism>
<keyword evidence="5" id="KW-0694">RNA-binding</keyword>
<dbReference type="InterPro" id="IPR012340">
    <property type="entry name" value="NA-bd_OB-fold"/>
</dbReference>
<proteinExistence type="inferred from homology"/>
<keyword evidence="5" id="KW-0699">rRNA-binding</keyword>
<dbReference type="Pfam" id="PF00181">
    <property type="entry name" value="Ribosomal_L2_N"/>
    <property type="match status" value="1"/>
</dbReference>
<dbReference type="InterPro" id="IPR022666">
    <property type="entry name" value="Ribosomal_uL2_RNA-bd_dom"/>
</dbReference>
<dbReference type="InterPro" id="IPR005880">
    <property type="entry name" value="Ribosomal_uL2_bac/org-type"/>
</dbReference>
<dbReference type="Gene3D" id="2.30.30.30">
    <property type="match status" value="1"/>
</dbReference>
<comment type="subunit">
    <text evidence="5">Part of the 50S ribosomal subunit. Forms a bridge to the 30S subunit in the 70S ribosome.</text>
</comment>
<dbReference type="PANTHER" id="PTHR13691">
    <property type="entry name" value="RIBOSOMAL PROTEIN L2"/>
    <property type="match status" value="1"/>
</dbReference>
<dbReference type="PIRSF" id="PIRSF002158">
    <property type="entry name" value="Ribosomal_L2"/>
    <property type="match status" value="1"/>
</dbReference>
<dbReference type="InterPro" id="IPR022671">
    <property type="entry name" value="Ribosomal_uL2_CS"/>
</dbReference>
<name>A0A398CZZ4_9BACT</name>
<comment type="similarity">
    <text evidence="1 5">Belongs to the universal ribosomal protein uL2 family.</text>
</comment>
<evidence type="ECO:0000256" key="1">
    <source>
        <dbReference type="ARBA" id="ARBA00005636"/>
    </source>
</evidence>
<dbReference type="SUPFAM" id="SSF50104">
    <property type="entry name" value="Translation proteins SH3-like domain"/>
    <property type="match status" value="1"/>
</dbReference>
<evidence type="ECO:0000313" key="10">
    <source>
        <dbReference type="Proteomes" id="UP000266260"/>
    </source>
</evidence>
<evidence type="ECO:0000256" key="2">
    <source>
        <dbReference type="ARBA" id="ARBA00022980"/>
    </source>
</evidence>
<evidence type="ECO:0000259" key="7">
    <source>
        <dbReference type="SMART" id="SM01382"/>
    </source>
</evidence>
<dbReference type="AlphaFoldDB" id="A0A398CZZ4"/>
<dbReference type="GO" id="GO:0015934">
    <property type="term" value="C:large ribosomal subunit"/>
    <property type="evidence" value="ECO:0007669"/>
    <property type="project" value="InterPro"/>
</dbReference>
<evidence type="ECO:0000259" key="8">
    <source>
        <dbReference type="SMART" id="SM01383"/>
    </source>
</evidence>
<dbReference type="RefSeq" id="WP_119087512.1">
    <property type="nucleotide sequence ID" value="NZ_QXIT01000082.1"/>
</dbReference>
<keyword evidence="2 5" id="KW-0689">Ribosomal protein</keyword>
<evidence type="ECO:0000256" key="5">
    <source>
        <dbReference type="HAMAP-Rule" id="MF_01320"/>
    </source>
</evidence>
<dbReference type="GO" id="GO:0002181">
    <property type="term" value="P:cytoplasmic translation"/>
    <property type="evidence" value="ECO:0007669"/>
    <property type="project" value="TreeGrafter"/>
</dbReference>
<dbReference type="InterPro" id="IPR002171">
    <property type="entry name" value="Ribosomal_uL2"/>
</dbReference>
<dbReference type="SMART" id="SM01383">
    <property type="entry name" value="Ribosomal_L2"/>
    <property type="match status" value="1"/>
</dbReference>
<evidence type="ECO:0000313" key="9">
    <source>
        <dbReference type="EMBL" id="RIE08245.1"/>
    </source>
</evidence>
<dbReference type="HAMAP" id="MF_01320_B">
    <property type="entry name" value="Ribosomal_uL2_B"/>
    <property type="match status" value="1"/>
</dbReference>
<dbReference type="PROSITE" id="PS00467">
    <property type="entry name" value="RIBOSOMAL_L2"/>
    <property type="match status" value="1"/>
</dbReference>
<dbReference type="FunFam" id="2.30.30.30:FF:000001">
    <property type="entry name" value="50S ribosomal protein L2"/>
    <property type="match status" value="1"/>
</dbReference>
<dbReference type="FunFam" id="4.10.950.10:FF:000001">
    <property type="entry name" value="50S ribosomal protein L2"/>
    <property type="match status" value="1"/>
</dbReference>
<dbReference type="EMBL" id="QXIT01000082">
    <property type="protein sequence ID" value="RIE08245.1"/>
    <property type="molecule type" value="Genomic_DNA"/>
</dbReference>
<evidence type="ECO:0000256" key="3">
    <source>
        <dbReference type="ARBA" id="ARBA00023274"/>
    </source>
</evidence>
<dbReference type="NCBIfam" id="TIGR01171">
    <property type="entry name" value="rplB_bact"/>
    <property type="match status" value="1"/>
</dbReference>
<comment type="function">
    <text evidence="5">One of the primary rRNA binding proteins. Required for association of the 30S and 50S subunits to form the 70S ribosome, for tRNA binding and peptide bond formation. It has been suggested to have peptidyltransferase activity; this is somewhat controversial. Makes several contacts with the 16S rRNA in the 70S ribosome.</text>
</comment>
<dbReference type="Proteomes" id="UP000266260">
    <property type="component" value="Unassembled WGS sequence"/>
</dbReference>
<dbReference type="GO" id="GO:0003735">
    <property type="term" value="F:structural constituent of ribosome"/>
    <property type="evidence" value="ECO:0007669"/>
    <property type="project" value="InterPro"/>
</dbReference>
<gene>
    <name evidence="5" type="primary">rplB</name>
    <name evidence="9" type="ORF">SMC6_04615</name>
</gene>
<dbReference type="InterPro" id="IPR014722">
    <property type="entry name" value="Rib_uL2_dom2"/>
</dbReference>
<dbReference type="Gene3D" id="2.40.50.140">
    <property type="entry name" value="Nucleic acid-binding proteins"/>
    <property type="match status" value="1"/>
</dbReference>
<dbReference type="InterPro" id="IPR014726">
    <property type="entry name" value="Ribosomal_uL2_dom3"/>
</dbReference>
<keyword evidence="10" id="KW-1185">Reference proteome</keyword>
<dbReference type="Gene3D" id="4.10.950.10">
    <property type="entry name" value="Ribosomal protein L2, domain 3"/>
    <property type="match status" value="1"/>
</dbReference>
<sequence length="276" mass="30181">MSIVRSYKPTSPGIRSRKTLIHTEVTRDTPEKSLTFGLRKQAGRNNTGKIMVRHQGGGIRQLYRVIDFARDVDNVPGRVAEIEYDPNRSALIALVHYANGKKTYILLPEGLKVGETIMSGDNVEIRAGNNTRLAKMPLGTTIHNIELFPGKSAHVARAAGASAQLLAKEAGWAQVRMPSGEIRKFSLDCRATIGQVGNLDHNKEVLGKAGNSRHRGIRPTVRGVAMNPVDHPHGGGEGKSPVGHPGPLTPWGKPTLGYKTRKKKNQSDKYILKRIN</sequence>
<dbReference type="SMART" id="SM01382">
    <property type="entry name" value="Ribosomal_L2_C"/>
    <property type="match status" value="1"/>
</dbReference>
<feature type="region of interest" description="Disordered" evidence="6">
    <location>
        <begin position="229"/>
        <end position="276"/>
    </location>
</feature>
<feature type="domain" description="Large ribosomal subunit protein uL2 RNA-binding" evidence="8">
    <location>
        <begin position="43"/>
        <end position="119"/>
    </location>
</feature>
<dbReference type="GO" id="GO:0019843">
    <property type="term" value="F:rRNA binding"/>
    <property type="evidence" value="ECO:0007669"/>
    <property type="project" value="UniProtKB-UniRule"/>
</dbReference>
<protein>
    <recommendedName>
        <fullName evidence="4 5">Large ribosomal subunit protein uL2</fullName>
    </recommendedName>
</protein>